<evidence type="ECO:0000256" key="1">
    <source>
        <dbReference type="SAM" id="Phobius"/>
    </source>
</evidence>
<keyword evidence="1" id="KW-0472">Membrane</keyword>
<protein>
    <submittedName>
        <fullName evidence="2">Uncharacterized protein</fullName>
    </submittedName>
</protein>
<dbReference type="AlphaFoldDB" id="A0AA46H046"/>
<dbReference type="EMBL" id="UFYA01000001">
    <property type="protein sequence ID" value="STD07501.1"/>
    <property type="molecule type" value="Genomic_DNA"/>
</dbReference>
<evidence type="ECO:0000313" key="3">
    <source>
        <dbReference type="Proteomes" id="UP000254118"/>
    </source>
</evidence>
<proteinExistence type="predicted"/>
<dbReference type="Proteomes" id="UP000254118">
    <property type="component" value="Unassembled WGS sequence"/>
</dbReference>
<evidence type="ECO:0000313" key="2">
    <source>
        <dbReference type="EMBL" id="STD07501.1"/>
    </source>
</evidence>
<name>A0AA46H046_9MICO</name>
<comment type="caution">
    <text evidence="2">The sequence shown here is derived from an EMBL/GenBank/DDBJ whole genome shotgun (WGS) entry which is preliminary data.</text>
</comment>
<gene>
    <name evidence="2" type="ORF">NCTC7915_00823</name>
</gene>
<sequence length="89" mass="9646">MEILLVNVGLLSALFIQYCIGRFLPALLIWILPATCFAWVLWALTQIAEPTLFNYLALVGGPLLASSTGLKGVKARKKQPTCSVAAIEN</sequence>
<feature type="transmembrane region" description="Helical" evidence="1">
    <location>
        <begin position="23"/>
        <end position="45"/>
    </location>
</feature>
<accession>A0AA46H046</accession>
<feature type="transmembrane region" description="Helical" evidence="1">
    <location>
        <begin position="51"/>
        <end position="70"/>
    </location>
</feature>
<reference evidence="2 3" key="1">
    <citation type="submission" date="2018-06" db="EMBL/GenBank/DDBJ databases">
        <authorList>
            <consortium name="Pathogen Informatics"/>
            <person name="Doyle S."/>
        </authorList>
    </citation>
    <scope>NUCLEOTIDE SEQUENCE [LARGE SCALE GENOMIC DNA]</scope>
    <source>
        <strain evidence="2 3">NCTC7915</strain>
    </source>
</reference>
<organism evidence="2 3">
    <name type="scientific">Dermatophilus congolensis</name>
    <dbReference type="NCBI Taxonomy" id="1863"/>
    <lineage>
        <taxon>Bacteria</taxon>
        <taxon>Bacillati</taxon>
        <taxon>Actinomycetota</taxon>
        <taxon>Actinomycetes</taxon>
        <taxon>Micrococcales</taxon>
        <taxon>Dermatophilaceae</taxon>
        <taxon>Dermatophilus</taxon>
    </lineage>
</organism>
<keyword evidence="1" id="KW-0812">Transmembrane</keyword>
<keyword evidence="1" id="KW-1133">Transmembrane helix</keyword>